<comment type="caution">
    <text evidence="5">The sequence shown here is derived from an EMBL/GenBank/DDBJ whole genome shotgun (WGS) entry which is preliminary data.</text>
</comment>
<keyword evidence="1 3" id="KW-0853">WD repeat</keyword>
<dbReference type="PANTHER" id="PTHR19876">
    <property type="entry name" value="COATOMER"/>
    <property type="match status" value="1"/>
</dbReference>
<proteinExistence type="predicted"/>
<dbReference type="Proteomes" id="UP000481153">
    <property type="component" value="Unassembled WGS sequence"/>
</dbReference>
<gene>
    <name evidence="5" type="ORF">Ae201684_015087</name>
</gene>
<evidence type="ECO:0000259" key="4">
    <source>
        <dbReference type="Pfam" id="PF21031"/>
    </source>
</evidence>
<dbReference type="GO" id="GO:0006891">
    <property type="term" value="P:intra-Golgi vesicle-mediated transport"/>
    <property type="evidence" value="ECO:0007669"/>
    <property type="project" value="TreeGrafter"/>
</dbReference>
<dbReference type="AlphaFoldDB" id="A0A6G0WHM4"/>
<reference evidence="5 6" key="1">
    <citation type="submission" date="2019-07" db="EMBL/GenBank/DDBJ databases">
        <title>Genomics analysis of Aphanomyces spp. identifies a new class of oomycete effector associated with host adaptation.</title>
        <authorList>
            <person name="Gaulin E."/>
        </authorList>
    </citation>
    <scope>NUCLEOTIDE SEQUENCE [LARGE SCALE GENOMIC DNA]</scope>
    <source>
        <strain evidence="5 6">ATCC 201684</strain>
    </source>
</reference>
<dbReference type="SUPFAM" id="SSF50978">
    <property type="entry name" value="WD40 repeat-like"/>
    <property type="match status" value="1"/>
</dbReference>
<feature type="repeat" description="WD" evidence="3">
    <location>
        <begin position="133"/>
        <end position="175"/>
    </location>
</feature>
<organism evidence="5 6">
    <name type="scientific">Aphanomyces euteiches</name>
    <dbReference type="NCBI Taxonomy" id="100861"/>
    <lineage>
        <taxon>Eukaryota</taxon>
        <taxon>Sar</taxon>
        <taxon>Stramenopiles</taxon>
        <taxon>Oomycota</taxon>
        <taxon>Saprolegniomycetes</taxon>
        <taxon>Saprolegniales</taxon>
        <taxon>Verrucalvaceae</taxon>
        <taxon>Aphanomyces</taxon>
    </lineage>
</organism>
<dbReference type="VEuPathDB" id="FungiDB:AeMF1_012009"/>
<dbReference type="InterPro" id="IPR001680">
    <property type="entry name" value="WD40_rpt"/>
</dbReference>
<dbReference type="Gene3D" id="2.130.10.10">
    <property type="entry name" value="YVTN repeat-like/Quinoprotein amine dehydrogenase"/>
    <property type="match status" value="1"/>
</dbReference>
<dbReference type="PROSITE" id="PS50082">
    <property type="entry name" value="WD_REPEATS_2"/>
    <property type="match status" value="4"/>
</dbReference>
<dbReference type="Pfam" id="PF00400">
    <property type="entry name" value="WD40"/>
    <property type="match status" value="3"/>
</dbReference>
<evidence type="ECO:0000313" key="6">
    <source>
        <dbReference type="Proteomes" id="UP000481153"/>
    </source>
</evidence>
<dbReference type="InterPro" id="IPR049546">
    <property type="entry name" value="WDR54_beta_prop"/>
</dbReference>
<dbReference type="PROSITE" id="PS50294">
    <property type="entry name" value="WD_REPEATS_REGION"/>
    <property type="match status" value="4"/>
</dbReference>
<dbReference type="Pfam" id="PF21031">
    <property type="entry name" value="WDR54"/>
    <property type="match status" value="1"/>
</dbReference>
<dbReference type="PANTHER" id="PTHR19876:SF2">
    <property type="entry name" value="COATOMER SUBUNIT BETA"/>
    <property type="match status" value="1"/>
</dbReference>
<dbReference type="GO" id="GO:0006888">
    <property type="term" value="P:endoplasmic reticulum to Golgi vesicle-mediated transport"/>
    <property type="evidence" value="ECO:0007669"/>
    <property type="project" value="TreeGrafter"/>
</dbReference>
<dbReference type="InterPro" id="IPR036322">
    <property type="entry name" value="WD40_repeat_dom_sf"/>
</dbReference>
<keyword evidence="2" id="KW-0677">Repeat</keyword>
<evidence type="ECO:0000256" key="2">
    <source>
        <dbReference type="ARBA" id="ARBA00022737"/>
    </source>
</evidence>
<dbReference type="GO" id="GO:0006886">
    <property type="term" value="P:intracellular protein transport"/>
    <property type="evidence" value="ECO:0007669"/>
    <property type="project" value="TreeGrafter"/>
</dbReference>
<feature type="repeat" description="WD" evidence="3">
    <location>
        <begin position="177"/>
        <end position="216"/>
    </location>
</feature>
<dbReference type="GO" id="GO:0006890">
    <property type="term" value="P:retrograde vesicle-mediated transport, Golgi to endoplasmic reticulum"/>
    <property type="evidence" value="ECO:0007669"/>
    <property type="project" value="TreeGrafter"/>
</dbReference>
<dbReference type="PRINTS" id="PR00320">
    <property type="entry name" value="GPROTEINBRPT"/>
</dbReference>
<dbReference type="EMBL" id="VJMJ01000210">
    <property type="protein sequence ID" value="KAF0726687.1"/>
    <property type="molecule type" value="Genomic_DNA"/>
</dbReference>
<dbReference type="CDD" id="cd00200">
    <property type="entry name" value="WD40"/>
    <property type="match status" value="1"/>
</dbReference>
<feature type="repeat" description="WD" evidence="3">
    <location>
        <begin position="90"/>
        <end position="122"/>
    </location>
</feature>
<accession>A0A6G0WHM4</accession>
<dbReference type="InterPro" id="IPR015943">
    <property type="entry name" value="WD40/YVTN_repeat-like_dom_sf"/>
</dbReference>
<dbReference type="GO" id="GO:0030126">
    <property type="term" value="C:COPI vesicle coat"/>
    <property type="evidence" value="ECO:0007669"/>
    <property type="project" value="TreeGrafter"/>
</dbReference>
<dbReference type="InterPro" id="IPR050844">
    <property type="entry name" value="Coatomer_complex_subunit"/>
</dbReference>
<protein>
    <recommendedName>
        <fullName evidence="4">WD repeat-containing protein 54 beta-propeller domain-containing protein</fullName>
    </recommendedName>
</protein>
<dbReference type="SMART" id="SM00320">
    <property type="entry name" value="WD40"/>
    <property type="match status" value="6"/>
</dbReference>
<name>A0A6G0WHM4_9STRA</name>
<evidence type="ECO:0000256" key="3">
    <source>
        <dbReference type="PROSITE-ProRule" id="PRU00221"/>
    </source>
</evidence>
<sequence>MENKLIRATERVKSVDWHPTLPWLALGLHSGGIEVIETTTLEGPPLFHIDIGHPVRAVRFIPRQNWLVAGADDGRLHVYECTSWTRVALIEAHADYIRSLDVHPTLPFVLSAGDDKLVKTWNWDREWTNEDTFAGHEHYVMSAKFHPRDPSAVVSGSLDCSLRVWKVGTEVPTQVVLNAHEKGVDCVGFVDAGIVTGADDTSIKLWDEKTLGFIRSFDGHRGNITALSSVSSKWLVSSSEDKTVRIWSLETGKAVARLEEESLGRAWTLTSRSTNVAVGFDCGFILIDVQTSALEQAPSISHL</sequence>
<dbReference type="InterPro" id="IPR020472">
    <property type="entry name" value="WD40_PAC1"/>
</dbReference>
<feature type="domain" description="WD repeat-containing protein 54 beta-propeller" evidence="4">
    <location>
        <begin position="53"/>
        <end position="127"/>
    </location>
</feature>
<feature type="repeat" description="WD" evidence="3">
    <location>
        <begin position="217"/>
        <end position="257"/>
    </location>
</feature>
<evidence type="ECO:0000256" key="1">
    <source>
        <dbReference type="ARBA" id="ARBA00022574"/>
    </source>
</evidence>
<keyword evidence="6" id="KW-1185">Reference proteome</keyword>
<evidence type="ECO:0000313" key="5">
    <source>
        <dbReference type="EMBL" id="KAF0726687.1"/>
    </source>
</evidence>